<keyword evidence="5 9" id="KW-0812">Transmembrane</keyword>
<keyword evidence="6 9" id="KW-1133">Transmembrane helix</keyword>
<dbReference type="Proteomes" id="UP000600139">
    <property type="component" value="Unassembled WGS sequence"/>
</dbReference>
<dbReference type="Gene3D" id="3.60.110.10">
    <property type="entry name" value="Carbon-nitrogen hydrolase"/>
    <property type="match status" value="1"/>
</dbReference>
<evidence type="ECO:0000256" key="2">
    <source>
        <dbReference type="ARBA" id="ARBA00010065"/>
    </source>
</evidence>
<evidence type="ECO:0000256" key="5">
    <source>
        <dbReference type="ARBA" id="ARBA00022692"/>
    </source>
</evidence>
<comment type="subcellular location">
    <subcellularLocation>
        <location evidence="1">Cell membrane</location>
        <topology evidence="1">Multi-pass membrane protein</topology>
    </subcellularLocation>
</comment>
<evidence type="ECO:0000256" key="8">
    <source>
        <dbReference type="ARBA" id="ARBA00023315"/>
    </source>
</evidence>
<feature type="transmembrane region" description="Helical" evidence="9">
    <location>
        <begin position="427"/>
        <end position="448"/>
    </location>
</feature>
<dbReference type="AlphaFoldDB" id="A0A934R7R2"/>
<dbReference type="GO" id="GO:0005886">
    <property type="term" value="C:plasma membrane"/>
    <property type="evidence" value="ECO:0007669"/>
    <property type="project" value="UniProtKB-SubCell"/>
</dbReference>
<dbReference type="PANTHER" id="PTHR38686:SF1">
    <property type="entry name" value="APOLIPOPROTEIN N-ACYLTRANSFERASE"/>
    <property type="match status" value="1"/>
</dbReference>
<comment type="caution">
    <text evidence="11">The sequence shown here is derived from an EMBL/GenBank/DDBJ whole genome shotgun (WGS) entry which is preliminary data.</text>
</comment>
<reference evidence="11" key="1">
    <citation type="submission" date="2021-01" db="EMBL/GenBank/DDBJ databases">
        <title>Modified the classification status of verrucomicrobia.</title>
        <authorList>
            <person name="Feng X."/>
        </authorList>
    </citation>
    <scope>NUCLEOTIDE SEQUENCE</scope>
    <source>
        <strain evidence="11">JCM 18052</strain>
    </source>
</reference>
<keyword evidence="8" id="KW-0012">Acyltransferase</keyword>
<evidence type="ECO:0000256" key="4">
    <source>
        <dbReference type="ARBA" id="ARBA00022679"/>
    </source>
</evidence>
<feature type="transmembrane region" description="Helical" evidence="9">
    <location>
        <begin position="109"/>
        <end position="127"/>
    </location>
</feature>
<evidence type="ECO:0000256" key="3">
    <source>
        <dbReference type="ARBA" id="ARBA00022475"/>
    </source>
</evidence>
<sequence length="467" mass="50781">MKHLSSFPARCTLSVISGAVFASAFPAIGWRWLVLPGLVGLLIALDGEKGTRARTIGFLHGMAVYASGLTWLMEIFGTMAVMLWAVLAGFSVLFAEFQSRAAIRGITGWKWAAFTALNWSALEFIRAELFPLKFPWMTAGLAVGPNSLLPWIGVYGVGLVVVLATAFLVARKWMGGTVALSVLAACVFLNPRVPEPADDDARAVSVGGLQLEGVSLTDYLKGTREMPAGVDLVVWPEYAVPYDIRSDKRDWELVRKLCHERGLTLVFGSKVGLASDKDWRNIALTVDPSGVLGEHTKVHPVHFFNDGAPGKTTLPVPTAHGKIGTPICFDCDYEGVVRGMTAAGAELIVAPTMDAEKWTARQHDQHAELFRIRACENGRWLFVVATSGVSQIIDPNGHLHARLDALKQGPVHGMMKRETALTIYTRVGWLTPWCVLGAAAVCWLALLFKKTRIGKDRDSAVPPNTDP</sequence>
<evidence type="ECO:0000313" key="11">
    <source>
        <dbReference type="EMBL" id="MBK1816775.1"/>
    </source>
</evidence>
<evidence type="ECO:0000256" key="1">
    <source>
        <dbReference type="ARBA" id="ARBA00004651"/>
    </source>
</evidence>
<feature type="transmembrane region" description="Helical" evidence="9">
    <location>
        <begin position="79"/>
        <end position="97"/>
    </location>
</feature>
<proteinExistence type="inferred from homology"/>
<keyword evidence="7 9" id="KW-0472">Membrane</keyword>
<evidence type="ECO:0000256" key="9">
    <source>
        <dbReference type="SAM" id="Phobius"/>
    </source>
</evidence>
<accession>A0A934R7R2</accession>
<feature type="domain" description="CN hydrolase" evidence="10">
    <location>
        <begin position="189"/>
        <end position="432"/>
    </location>
</feature>
<comment type="similarity">
    <text evidence="2">Belongs to the CN hydrolase family. Apolipoprotein N-acyltransferase subfamily.</text>
</comment>
<dbReference type="SUPFAM" id="SSF56317">
    <property type="entry name" value="Carbon-nitrogen hydrolase"/>
    <property type="match status" value="1"/>
</dbReference>
<keyword evidence="12" id="KW-1185">Reference proteome</keyword>
<dbReference type="InterPro" id="IPR004563">
    <property type="entry name" value="Apolipo_AcylTrfase"/>
</dbReference>
<feature type="transmembrane region" description="Helical" evidence="9">
    <location>
        <begin position="20"/>
        <end position="44"/>
    </location>
</feature>
<dbReference type="InterPro" id="IPR036526">
    <property type="entry name" value="C-N_Hydrolase_sf"/>
</dbReference>
<dbReference type="PROSITE" id="PS50263">
    <property type="entry name" value="CN_HYDROLASE"/>
    <property type="match status" value="1"/>
</dbReference>
<evidence type="ECO:0000256" key="7">
    <source>
        <dbReference type="ARBA" id="ARBA00023136"/>
    </source>
</evidence>
<organism evidence="11 12">
    <name type="scientific">Luteolibacter yonseiensis</name>
    <dbReference type="NCBI Taxonomy" id="1144680"/>
    <lineage>
        <taxon>Bacteria</taxon>
        <taxon>Pseudomonadati</taxon>
        <taxon>Verrucomicrobiota</taxon>
        <taxon>Verrucomicrobiia</taxon>
        <taxon>Verrucomicrobiales</taxon>
        <taxon>Verrucomicrobiaceae</taxon>
        <taxon>Luteolibacter</taxon>
    </lineage>
</organism>
<dbReference type="InterPro" id="IPR045378">
    <property type="entry name" value="LNT_N"/>
</dbReference>
<evidence type="ECO:0000256" key="6">
    <source>
        <dbReference type="ARBA" id="ARBA00022989"/>
    </source>
</evidence>
<dbReference type="GO" id="GO:0016410">
    <property type="term" value="F:N-acyltransferase activity"/>
    <property type="evidence" value="ECO:0007669"/>
    <property type="project" value="InterPro"/>
</dbReference>
<gene>
    <name evidence="11" type="ORF">JIN84_14205</name>
</gene>
<dbReference type="PANTHER" id="PTHR38686">
    <property type="entry name" value="APOLIPOPROTEIN N-ACYLTRANSFERASE"/>
    <property type="match status" value="1"/>
</dbReference>
<evidence type="ECO:0000313" key="12">
    <source>
        <dbReference type="Proteomes" id="UP000600139"/>
    </source>
</evidence>
<dbReference type="InterPro" id="IPR003010">
    <property type="entry name" value="C-N_Hydrolase"/>
</dbReference>
<dbReference type="RefSeq" id="WP_200351701.1">
    <property type="nucleotide sequence ID" value="NZ_BAABHZ010000006.1"/>
</dbReference>
<dbReference type="EMBL" id="JAENIK010000011">
    <property type="protein sequence ID" value="MBK1816775.1"/>
    <property type="molecule type" value="Genomic_DNA"/>
</dbReference>
<evidence type="ECO:0000259" key="10">
    <source>
        <dbReference type="PROSITE" id="PS50263"/>
    </source>
</evidence>
<protein>
    <recommendedName>
        <fullName evidence="10">CN hydrolase domain-containing protein</fullName>
    </recommendedName>
</protein>
<keyword evidence="4" id="KW-0808">Transferase</keyword>
<dbReference type="GO" id="GO:0042158">
    <property type="term" value="P:lipoprotein biosynthetic process"/>
    <property type="evidence" value="ECO:0007669"/>
    <property type="project" value="InterPro"/>
</dbReference>
<feature type="transmembrane region" description="Helical" evidence="9">
    <location>
        <begin position="147"/>
        <end position="169"/>
    </location>
</feature>
<dbReference type="Pfam" id="PF00795">
    <property type="entry name" value="CN_hydrolase"/>
    <property type="match status" value="1"/>
</dbReference>
<dbReference type="Pfam" id="PF20154">
    <property type="entry name" value="LNT_N"/>
    <property type="match status" value="1"/>
</dbReference>
<name>A0A934R7R2_9BACT</name>
<keyword evidence="3" id="KW-1003">Cell membrane</keyword>